<protein>
    <submittedName>
        <fullName evidence="2">SseB protein C-terminal domain-containing protein</fullName>
    </submittedName>
</protein>
<dbReference type="Pfam" id="PF14581">
    <property type="entry name" value="SseB_C"/>
    <property type="match status" value="1"/>
</dbReference>
<dbReference type="EMBL" id="LT670844">
    <property type="protein sequence ID" value="SHK05719.1"/>
    <property type="molecule type" value="Genomic_DNA"/>
</dbReference>
<feature type="domain" description="SseB protein C-terminal" evidence="1">
    <location>
        <begin position="22"/>
        <end position="111"/>
    </location>
</feature>
<accession>A0A1M6PCQ1</accession>
<reference evidence="2 3" key="1">
    <citation type="submission" date="2016-11" db="EMBL/GenBank/DDBJ databases">
        <authorList>
            <person name="Jaros S."/>
            <person name="Januszkiewicz K."/>
            <person name="Wedrychowicz H."/>
        </authorList>
    </citation>
    <scope>NUCLEOTIDE SEQUENCE [LARGE SCALE GENOMIC DNA]</scope>
    <source>
        <strain evidence="2 3">GAS499</strain>
    </source>
</reference>
<gene>
    <name evidence="2" type="ORF">SAMN05444159_2301</name>
</gene>
<dbReference type="AlphaFoldDB" id="A0A1M6PCQ1"/>
<dbReference type="Proteomes" id="UP000189935">
    <property type="component" value="Chromosome I"/>
</dbReference>
<dbReference type="OrthoDB" id="8241262at2"/>
<evidence type="ECO:0000259" key="1">
    <source>
        <dbReference type="Pfam" id="PF14581"/>
    </source>
</evidence>
<sequence length="113" mass="12434">MIDQFPTPEITFLGEQDGPAARRLKDALATMLLQDITVDKAYLARVLYDGKTSGVILALKTRDEVDSEKLVAQAGKSFASIFNANAHLDIIFLSDAQNAEIIKVCPSFYDRKA</sequence>
<evidence type="ECO:0000313" key="2">
    <source>
        <dbReference type="EMBL" id="SHK05719.1"/>
    </source>
</evidence>
<proteinExistence type="predicted"/>
<organism evidence="2 3">
    <name type="scientific">Bradyrhizobium lablabi</name>
    <dbReference type="NCBI Taxonomy" id="722472"/>
    <lineage>
        <taxon>Bacteria</taxon>
        <taxon>Pseudomonadati</taxon>
        <taxon>Pseudomonadota</taxon>
        <taxon>Alphaproteobacteria</taxon>
        <taxon>Hyphomicrobiales</taxon>
        <taxon>Nitrobacteraceae</taxon>
        <taxon>Bradyrhizobium</taxon>
    </lineage>
</organism>
<evidence type="ECO:0000313" key="3">
    <source>
        <dbReference type="Proteomes" id="UP000189935"/>
    </source>
</evidence>
<dbReference type="InterPro" id="IPR027945">
    <property type="entry name" value="SseB_C"/>
</dbReference>
<name>A0A1M6PCQ1_9BRAD</name>
<dbReference type="RefSeq" id="WP_079538239.1">
    <property type="nucleotide sequence ID" value="NZ_LT670844.1"/>
</dbReference>